<dbReference type="AlphaFoldDB" id="A0AAD1RPG5"/>
<evidence type="ECO:0000313" key="3">
    <source>
        <dbReference type="Proteomes" id="UP001295444"/>
    </source>
</evidence>
<evidence type="ECO:0000256" key="1">
    <source>
        <dbReference type="SAM" id="MobiDB-lite"/>
    </source>
</evidence>
<dbReference type="EMBL" id="OW240914">
    <property type="protein sequence ID" value="CAH2274963.1"/>
    <property type="molecule type" value="Genomic_DNA"/>
</dbReference>
<gene>
    <name evidence="2" type="ORF">PECUL_23A023316</name>
</gene>
<feature type="region of interest" description="Disordered" evidence="1">
    <location>
        <begin position="36"/>
        <end position="126"/>
    </location>
</feature>
<reference evidence="2" key="1">
    <citation type="submission" date="2022-03" db="EMBL/GenBank/DDBJ databases">
        <authorList>
            <person name="Alioto T."/>
            <person name="Alioto T."/>
            <person name="Gomez Garrido J."/>
        </authorList>
    </citation>
    <scope>NUCLEOTIDE SEQUENCE</scope>
</reference>
<sequence length="126" mass="13943">MAVTTAALTEPQSASDWAKAFTARLDAVCRHFWKRLENKNRPPALTPVKIKPRTLAPSHTQLDHSDALSPMQQWEKPETMQLQSLDSPPGPPQPYGTPQAGKAKGNPDQHGRDHRSSRHAGPLQQL</sequence>
<dbReference type="Proteomes" id="UP001295444">
    <property type="component" value="Chromosome 03"/>
</dbReference>
<accession>A0AAD1RPG5</accession>
<keyword evidence="3" id="KW-1185">Reference proteome</keyword>
<organism evidence="2 3">
    <name type="scientific">Pelobates cultripes</name>
    <name type="common">Western spadefoot toad</name>
    <dbReference type="NCBI Taxonomy" id="61616"/>
    <lineage>
        <taxon>Eukaryota</taxon>
        <taxon>Metazoa</taxon>
        <taxon>Chordata</taxon>
        <taxon>Craniata</taxon>
        <taxon>Vertebrata</taxon>
        <taxon>Euteleostomi</taxon>
        <taxon>Amphibia</taxon>
        <taxon>Batrachia</taxon>
        <taxon>Anura</taxon>
        <taxon>Pelobatoidea</taxon>
        <taxon>Pelobatidae</taxon>
        <taxon>Pelobates</taxon>
    </lineage>
</organism>
<evidence type="ECO:0000313" key="2">
    <source>
        <dbReference type="EMBL" id="CAH2274963.1"/>
    </source>
</evidence>
<name>A0AAD1RPG5_PELCU</name>
<proteinExistence type="predicted"/>
<protein>
    <submittedName>
        <fullName evidence="2">Uncharacterized protein</fullName>
    </submittedName>
</protein>